<reference evidence="1 2" key="1">
    <citation type="submission" date="2019-02" db="EMBL/GenBank/DDBJ databases">
        <title>Genomic Encyclopedia of Type Strains, Phase IV (KMG-IV): sequencing the most valuable type-strain genomes for metagenomic binning, comparative biology and taxonomic classification.</title>
        <authorList>
            <person name="Goeker M."/>
        </authorList>
    </citation>
    <scope>NUCLEOTIDE SEQUENCE [LARGE SCALE GENOMIC DNA]</scope>
    <source>
        <strain evidence="1 2">DSM 18116</strain>
    </source>
</reference>
<comment type="caution">
    <text evidence="1">The sequence shown here is derived from an EMBL/GenBank/DDBJ whole genome shotgun (WGS) entry which is preliminary data.</text>
</comment>
<gene>
    <name evidence="1" type="ORF">EV199_4913</name>
</gene>
<keyword evidence="2" id="KW-1185">Reference proteome</keyword>
<sequence>MRKSKKNLLKSLIEWQNMDIPCRKIGNNYLVYTK</sequence>
<organism evidence="1 2">
    <name type="scientific">Pseudobacter ginsenosidimutans</name>
    <dbReference type="NCBI Taxonomy" id="661488"/>
    <lineage>
        <taxon>Bacteria</taxon>
        <taxon>Pseudomonadati</taxon>
        <taxon>Bacteroidota</taxon>
        <taxon>Chitinophagia</taxon>
        <taxon>Chitinophagales</taxon>
        <taxon>Chitinophagaceae</taxon>
        <taxon>Pseudobacter</taxon>
    </lineage>
</organism>
<dbReference type="Proteomes" id="UP000293874">
    <property type="component" value="Unassembled WGS sequence"/>
</dbReference>
<evidence type="ECO:0000313" key="1">
    <source>
        <dbReference type="EMBL" id="RZS69088.1"/>
    </source>
</evidence>
<dbReference type="EMBL" id="SGXA01000003">
    <property type="protein sequence ID" value="RZS69088.1"/>
    <property type="molecule type" value="Genomic_DNA"/>
</dbReference>
<dbReference type="AlphaFoldDB" id="A0A4Q7MND8"/>
<evidence type="ECO:0000313" key="2">
    <source>
        <dbReference type="Proteomes" id="UP000293874"/>
    </source>
</evidence>
<protein>
    <submittedName>
        <fullName evidence="1">Uncharacterized protein</fullName>
    </submittedName>
</protein>
<proteinExistence type="predicted"/>
<accession>A0A4Q7MND8</accession>
<name>A0A4Q7MND8_9BACT</name>